<feature type="transmembrane region" description="Helical" evidence="6">
    <location>
        <begin position="331"/>
        <end position="353"/>
    </location>
</feature>
<feature type="domain" description="SSD" evidence="7">
    <location>
        <begin position="360"/>
        <end position="486"/>
    </location>
</feature>
<evidence type="ECO:0000256" key="2">
    <source>
        <dbReference type="ARBA" id="ARBA00022475"/>
    </source>
</evidence>
<evidence type="ECO:0000313" key="9">
    <source>
        <dbReference type="Proteomes" id="UP000220841"/>
    </source>
</evidence>
<feature type="transmembrane region" description="Helical" evidence="6">
    <location>
        <begin position="735"/>
        <end position="753"/>
    </location>
</feature>
<keyword evidence="3 6" id="KW-0812">Transmembrane</keyword>
<gene>
    <name evidence="8" type="ORF">CN585_05390</name>
</gene>
<protein>
    <recommendedName>
        <fullName evidence="7">SSD domain-containing protein</fullName>
    </recommendedName>
</protein>
<feature type="transmembrane region" description="Helical" evidence="6">
    <location>
        <begin position="386"/>
        <end position="404"/>
    </location>
</feature>
<evidence type="ECO:0000256" key="4">
    <source>
        <dbReference type="ARBA" id="ARBA00022989"/>
    </source>
</evidence>
<feature type="transmembrane region" description="Helical" evidence="6">
    <location>
        <begin position="706"/>
        <end position="728"/>
    </location>
</feature>
<dbReference type="PANTHER" id="PTHR33406:SF13">
    <property type="entry name" value="MEMBRANE PROTEIN YDFJ"/>
    <property type="match status" value="1"/>
</dbReference>
<dbReference type="AlphaFoldDB" id="A0A2A8HK12"/>
<dbReference type="Gene3D" id="1.20.1640.10">
    <property type="entry name" value="Multidrug efflux transporter AcrB transmembrane domain"/>
    <property type="match status" value="2"/>
</dbReference>
<dbReference type="SUPFAM" id="SSF82866">
    <property type="entry name" value="Multidrug efflux transporter AcrB transmembrane domain"/>
    <property type="match status" value="2"/>
</dbReference>
<keyword evidence="4 6" id="KW-1133">Transmembrane helix</keyword>
<feature type="transmembrane region" description="Helical" evidence="6">
    <location>
        <begin position="465"/>
        <end position="487"/>
    </location>
</feature>
<dbReference type="Proteomes" id="UP000220841">
    <property type="component" value="Unassembled WGS sequence"/>
</dbReference>
<feature type="transmembrane region" description="Helical" evidence="6">
    <location>
        <begin position="807"/>
        <end position="830"/>
    </location>
</feature>
<organism evidence="8 9">
    <name type="scientific">Bacillus toyonensis</name>
    <dbReference type="NCBI Taxonomy" id="155322"/>
    <lineage>
        <taxon>Bacteria</taxon>
        <taxon>Bacillati</taxon>
        <taxon>Bacillota</taxon>
        <taxon>Bacilli</taxon>
        <taxon>Bacillales</taxon>
        <taxon>Bacillaceae</taxon>
        <taxon>Bacillus</taxon>
        <taxon>Bacillus cereus group</taxon>
    </lineage>
</organism>
<sequence>MNKIFDIIGRFIIKYAKMNIALILCLTIFFAFGITKLEMKMGNDVFLSNTSDVYKDTEMYQKHFGGDGIYVLLSGERDTLLSQETNKAIVEFTKKAEGIKDITGSTHYVGLLNEMLSAPAPSPSFSAFDTGVTNEKLETALKNSISSEKMNGINNNVQSSLTNEQREKMGVFIQQQLVAEQMQEIQKQLIVLGHPPTADEQEKITASILTEKQNDEVAKYTQSILTEQQKVHMRRDILKALPNVQHMNNDLLHEIVFSNRGKVPDQLKQLIPENGKHVVIQLRTSNNTEMTTYVRINKELNELIKNTNFSQGVTVKVAGMPAILGDIQEEVITTLGIMLGLAVLLMIVVLFFMFPVRRRVISLAFVLIGLIWTFGFMGWVGIPITLATMATLPIIIGLGTDFGVQFHNRYEEEFKTSGCNAKLATLHAVRHIGPGVGIAVVIMSLSFLTMYLSKAPMMQQFGLTLAIGVLFCYVVELLLMFSTFYLLDRKKAAPTLKSDVDKNTMLSRFLNQYANLAMKLAIPILIVSVISSGLGFMAEKSIPTETDLTKMIPQNMETLKNTKQLQKIVGSTTYITYLVEAEDVTEPKVMSWMHSESKKIENAYKDVSDVISLPKVILQINGKSVLSESTAQVANELENVPNSLKETVISKNKKYATVQFQVNPDLSSADQLKLMHNISKDMKPIDGVKIKPAGAQVMMLYGIDNIGANSGLMIGVGLLIIFLSLFLVYRSVKHALYPLIPIVLVLGFSPGALKLLDISYNPLTTALSCLVLGIGTEFTILIMERYREEEEKGLSPQEAIRVSLSKVGQAITASGLTVIVGFSTLIFVNFPVLREFGITTVIDTTLSLFCALTILPILIVLFQKRK</sequence>
<feature type="domain" description="SSD" evidence="7">
    <location>
        <begin position="735"/>
        <end position="861"/>
    </location>
</feature>
<dbReference type="Pfam" id="PF03176">
    <property type="entry name" value="MMPL"/>
    <property type="match status" value="2"/>
</dbReference>
<name>A0A2A8HK12_9BACI</name>
<dbReference type="NCBIfam" id="TIGR00921">
    <property type="entry name" value="2A067"/>
    <property type="match status" value="1"/>
</dbReference>
<evidence type="ECO:0000313" key="8">
    <source>
        <dbReference type="EMBL" id="PEQ09232.1"/>
    </source>
</evidence>
<feature type="transmembrane region" description="Helical" evidence="6">
    <location>
        <begin position="432"/>
        <end position="453"/>
    </location>
</feature>
<feature type="transmembrane region" description="Helical" evidence="6">
    <location>
        <begin position="360"/>
        <end position="380"/>
    </location>
</feature>
<dbReference type="RefSeq" id="WP_098225917.1">
    <property type="nucleotide sequence ID" value="NZ_NUBY01000014.1"/>
</dbReference>
<dbReference type="PANTHER" id="PTHR33406">
    <property type="entry name" value="MEMBRANE PROTEIN MJ1562-RELATED"/>
    <property type="match status" value="1"/>
</dbReference>
<evidence type="ECO:0000259" key="7">
    <source>
        <dbReference type="PROSITE" id="PS50156"/>
    </source>
</evidence>
<evidence type="ECO:0000256" key="3">
    <source>
        <dbReference type="ARBA" id="ARBA00022692"/>
    </source>
</evidence>
<reference evidence="8 9" key="1">
    <citation type="submission" date="2017-09" db="EMBL/GenBank/DDBJ databases">
        <title>Large-scale bioinformatics analysis of Bacillus genomes uncovers conserved roles of natural products in bacterial physiology.</title>
        <authorList>
            <consortium name="Agbiome Team Llc"/>
            <person name="Bleich R.M."/>
            <person name="Grubbs K.J."/>
            <person name="Santa Maria K.C."/>
            <person name="Allen S.E."/>
            <person name="Farag S."/>
            <person name="Shank E.A."/>
            <person name="Bowers A."/>
        </authorList>
    </citation>
    <scope>NUCLEOTIDE SEQUENCE [LARGE SCALE GENOMIC DNA]</scope>
    <source>
        <strain evidence="8 9">AFS021349</strain>
    </source>
</reference>
<evidence type="ECO:0000256" key="6">
    <source>
        <dbReference type="SAM" id="Phobius"/>
    </source>
</evidence>
<evidence type="ECO:0000256" key="1">
    <source>
        <dbReference type="ARBA" id="ARBA00004651"/>
    </source>
</evidence>
<comment type="caution">
    <text evidence="8">The sequence shown here is derived from an EMBL/GenBank/DDBJ whole genome shotgun (WGS) entry which is preliminary data.</text>
</comment>
<keyword evidence="5 6" id="KW-0472">Membrane</keyword>
<feature type="transmembrane region" description="Helical" evidence="6">
    <location>
        <begin position="516"/>
        <end position="538"/>
    </location>
</feature>
<dbReference type="PROSITE" id="PS50156">
    <property type="entry name" value="SSD"/>
    <property type="match status" value="2"/>
</dbReference>
<dbReference type="InterPro" id="IPR050545">
    <property type="entry name" value="Mycobact_MmpL"/>
</dbReference>
<dbReference type="InterPro" id="IPR004869">
    <property type="entry name" value="MMPL_dom"/>
</dbReference>
<proteinExistence type="predicted"/>
<dbReference type="InterPro" id="IPR000731">
    <property type="entry name" value="SSD"/>
</dbReference>
<feature type="transmembrane region" description="Helical" evidence="6">
    <location>
        <begin position="765"/>
        <end position="786"/>
    </location>
</feature>
<dbReference type="EMBL" id="NUBY01000014">
    <property type="protein sequence ID" value="PEQ09232.1"/>
    <property type="molecule type" value="Genomic_DNA"/>
</dbReference>
<evidence type="ECO:0000256" key="5">
    <source>
        <dbReference type="ARBA" id="ARBA00023136"/>
    </source>
</evidence>
<feature type="transmembrane region" description="Helical" evidence="6">
    <location>
        <begin position="836"/>
        <end position="862"/>
    </location>
</feature>
<comment type="subcellular location">
    <subcellularLocation>
        <location evidence="1">Cell membrane</location>
        <topology evidence="1">Multi-pass membrane protein</topology>
    </subcellularLocation>
</comment>
<dbReference type="GO" id="GO:0005886">
    <property type="term" value="C:plasma membrane"/>
    <property type="evidence" value="ECO:0007669"/>
    <property type="project" value="UniProtKB-SubCell"/>
</dbReference>
<accession>A0A2A8HK12</accession>
<keyword evidence="2" id="KW-1003">Cell membrane</keyword>
<feature type="transmembrane region" description="Helical" evidence="6">
    <location>
        <begin position="12"/>
        <end position="34"/>
    </location>
</feature>